<proteinExistence type="predicted"/>
<organism evidence="1 2">
    <name type="scientific">Hallerella porci</name>
    <dbReference type="NCBI Taxonomy" id="1945871"/>
    <lineage>
        <taxon>Bacteria</taxon>
        <taxon>Pseudomonadati</taxon>
        <taxon>Fibrobacterota</taxon>
        <taxon>Fibrobacteria</taxon>
        <taxon>Fibrobacterales</taxon>
        <taxon>Fibrobacteraceae</taxon>
        <taxon>Hallerella</taxon>
    </lineage>
</organism>
<comment type="caution">
    <text evidence="1">The sequence shown here is derived from an EMBL/GenBank/DDBJ whole genome shotgun (WGS) entry which is preliminary data.</text>
</comment>
<keyword evidence="2" id="KW-1185">Reference proteome</keyword>
<protein>
    <submittedName>
        <fullName evidence="1">Uncharacterized protein</fullName>
    </submittedName>
</protein>
<reference evidence="1 2" key="1">
    <citation type="submission" date="2018-05" db="EMBL/GenBank/DDBJ databases">
        <title>Animal gut microbial communities from fecal samples from Wisconsin, USA.</title>
        <authorList>
            <person name="Neumann A."/>
        </authorList>
    </citation>
    <scope>NUCLEOTIDE SEQUENCE [LARGE SCALE GENOMIC DNA]</scope>
    <source>
        <strain evidence="1 2">UWS4</strain>
    </source>
</reference>
<sequence length="90" mass="9884">MGTSKPGRYMNTKGSARTMSQFALVHASEGRFTKPQKSAIKLRLAAGGHSQKGLELLQKYGIEYNIVKIYSNGVRVGNIPNHKEKHGSVK</sequence>
<gene>
    <name evidence="1" type="ORF">B0H50_104132</name>
</gene>
<evidence type="ECO:0000313" key="1">
    <source>
        <dbReference type="EMBL" id="PWL03708.1"/>
    </source>
</evidence>
<dbReference type="Proteomes" id="UP000245523">
    <property type="component" value="Unassembled WGS sequence"/>
</dbReference>
<accession>A0ABX5LR04</accession>
<dbReference type="EMBL" id="QGHD01000004">
    <property type="protein sequence ID" value="PWL03708.1"/>
    <property type="molecule type" value="Genomic_DNA"/>
</dbReference>
<evidence type="ECO:0000313" key="2">
    <source>
        <dbReference type="Proteomes" id="UP000245523"/>
    </source>
</evidence>
<name>A0ABX5LR04_9BACT</name>
<dbReference type="RefSeq" id="WP_199219606.1">
    <property type="nucleotide sequence ID" value="NZ_QGHD01000004.1"/>
</dbReference>